<protein>
    <submittedName>
        <fullName evidence="3">Integrin beta-1-binding protein 1</fullName>
    </submittedName>
</protein>
<dbReference type="GO" id="GO:0005856">
    <property type="term" value="C:cytoskeleton"/>
    <property type="evidence" value="ECO:0007669"/>
    <property type="project" value="TreeGrafter"/>
</dbReference>
<organism evidence="3 4">
    <name type="scientific">Mizuhopecten yessoensis</name>
    <name type="common">Japanese scallop</name>
    <name type="synonym">Patinopecten yessoensis</name>
    <dbReference type="NCBI Taxonomy" id="6573"/>
    <lineage>
        <taxon>Eukaryota</taxon>
        <taxon>Metazoa</taxon>
        <taxon>Spiralia</taxon>
        <taxon>Lophotrochozoa</taxon>
        <taxon>Mollusca</taxon>
        <taxon>Bivalvia</taxon>
        <taxon>Autobranchia</taxon>
        <taxon>Pteriomorphia</taxon>
        <taxon>Pectinida</taxon>
        <taxon>Pectinoidea</taxon>
        <taxon>Pectinidae</taxon>
        <taxon>Mizuhopecten</taxon>
    </lineage>
</organism>
<accession>A0A210Q7P9</accession>
<reference evidence="3 4" key="1">
    <citation type="journal article" date="2017" name="Nat. Ecol. Evol.">
        <title>Scallop genome provides insights into evolution of bilaterian karyotype and development.</title>
        <authorList>
            <person name="Wang S."/>
            <person name="Zhang J."/>
            <person name="Jiao W."/>
            <person name="Li J."/>
            <person name="Xun X."/>
            <person name="Sun Y."/>
            <person name="Guo X."/>
            <person name="Huan P."/>
            <person name="Dong B."/>
            <person name="Zhang L."/>
            <person name="Hu X."/>
            <person name="Sun X."/>
            <person name="Wang J."/>
            <person name="Zhao C."/>
            <person name="Wang Y."/>
            <person name="Wang D."/>
            <person name="Huang X."/>
            <person name="Wang R."/>
            <person name="Lv J."/>
            <person name="Li Y."/>
            <person name="Zhang Z."/>
            <person name="Liu B."/>
            <person name="Lu W."/>
            <person name="Hui Y."/>
            <person name="Liang J."/>
            <person name="Zhou Z."/>
            <person name="Hou R."/>
            <person name="Li X."/>
            <person name="Liu Y."/>
            <person name="Li H."/>
            <person name="Ning X."/>
            <person name="Lin Y."/>
            <person name="Zhao L."/>
            <person name="Xing Q."/>
            <person name="Dou J."/>
            <person name="Li Y."/>
            <person name="Mao J."/>
            <person name="Guo H."/>
            <person name="Dou H."/>
            <person name="Li T."/>
            <person name="Mu C."/>
            <person name="Jiang W."/>
            <person name="Fu Q."/>
            <person name="Fu X."/>
            <person name="Miao Y."/>
            <person name="Liu J."/>
            <person name="Yu Q."/>
            <person name="Li R."/>
            <person name="Liao H."/>
            <person name="Li X."/>
            <person name="Kong Y."/>
            <person name="Jiang Z."/>
            <person name="Chourrout D."/>
            <person name="Li R."/>
            <person name="Bao Z."/>
        </authorList>
    </citation>
    <scope>NUCLEOTIDE SEQUENCE [LARGE SCALE GENOMIC DNA]</scope>
    <source>
        <strain evidence="3 4">PY_sf001</strain>
    </source>
</reference>
<dbReference type="PANTHER" id="PTHR32055">
    <property type="entry name" value="INTEGRIN BETA-1-BINDING PROTEIN 1"/>
    <property type="match status" value="1"/>
</dbReference>
<dbReference type="SUPFAM" id="SSF50729">
    <property type="entry name" value="PH domain-like"/>
    <property type="match status" value="1"/>
</dbReference>
<evidence type="ECO:0000313" key="4">
    <source>
        <dbReference type="Proteomes" id="UP000242188"/>
    </source>
</evidence>
<dbReference type="EMBL" id="NEDP02004686">
    <property type="protein sequence ID" value="OWF44751.1"/>
    <property type="molecule type" value="Genomic_DNA"/>
</dbReference>
<feature type="compositionally biased region" description="Basic residues" evidence="1">
    <location>
        <begin position="1"/>
        <end position="10"/>
    </location>
</feature>
<dbReference type="GO" id="GO:0071944">
    <property type="term" value="C:cell periphery"/>
    <property type="evidence" value="ECO:0007669"/>
    <property type="project" value="TreeGrafter"/>
</dbReference>
<dbReference type="AlphaFoldDB" id="A0A210Q7P9"/>
<keyword evidence="3" id="KW-0401">Integrin</keyword>
<dbReference type="GO" id="GO:0007229">
    <property type="term" value="P:integrin-mediated signaling pathway"/>
    <property type="evidence" value="ECO:0007669"/>
    <property type="project" value="UniProtKB-KW"/>
</dbReference>
<comment type="caution">
    <text evidence="3">The sequence shown here is derived from an EMBL/GenBank/DDBJ whole genome shotgun (WGS) entry which is preliminary data.</text>
</comment>
<keyword evidence="4" id="KW-1185">Reference proteome</keyword>
<dbReference type="InterPro" id="IPR006020">
    <property type="entry name" value="PTB/PI_dom"/>
</dbReference>
<dbReference type="PANTHER" id="PTHR32055:SF1">
    <property type="entry name" value="INTEGRIN BETA-1-BINDING PROTEIN 1"/>
    <property type="match status" value="1"/>
</dbReference>
<evidence type="ECO:0000259" key="2">
    <source>
        <dbReference type="PROSITE" id="PS01179"/>
    </source>
</evidence>
<sequence>MFRGKGKSKSSQHSESGRESGKLGGSSPEIILDGLNQETNFEVFFLGAVQDINMVTSRKRDKEAQLVDQVEEAQIDGKLPLTPRDEDKVNITISRHGLKVLDSTKKEVLQRHPLHIIAQVVHYEDGFGKPNVAFKIGQLQHSKDTCIYQCYVFQCPNEDQAQAVCQSLRNIFNAITVQ</sequence>
<name>A0A210Q7P9_MIZYE</name>
<dbReference type="GO" id="GO:1900025">
    <property type="term" value="P:negative regulation of substrate adhesion-dependent cell spreading"/>
    <property type="evidence" value="ECO:0007669"/>
    <property type="project" value="TreeGrafter"/>
</dbReference>
<feature type="region of interest" description="Disordered" evidence="1">
    <location>
        <begin position="1"/>
        <end position="29"/>
    </location>
</feature>
<dbReference type="STRING" id="6573.A0A210Q7P9"/>
<dbReference type="OrthoDB" id="10060702at2759"/>
<evidence type="ECO:0000313" key="3">
    <source>
        <dbReference type="EMBL" id="OWF44751.1"/>
    </source>
</evidence>
<evidence type="ECO:0000256" key="1">
    <source>
        <dbReference type="SAM" id="MobiDB-lite"/>
    </source>
</evidence>
<dbReference type="Proteomes" id="UP000242188">
    <property type="component" value="Unassembled WGS sequence"/>
</dbReference>
<feature type="domain" description="PID" evidence="2">
    <location>
        <begin position="41"/>
        <end position="173"/>
    </location>
</feature>
<dbReference type="GO" id="GO:0001726">
    <property type="term" value="C:ruffle"/>
    <property type="evidence" value="ECO:0007669"/>
    <property type="project" value="TreeGrafter"/>
</dbReference>
<proteinExistence type="predicted"/>
<dbReference type="Pfam" id="PF10480">
    <property type="entry name" value="ICAP-1_inte_bdg"/>
    <property type="match status" value="1"/>
</dbReference>
<gene>
    <name evidence="3" type="ORF">KP79_PYT08010</name>
</gene>
<dbReference type="GO" id="GO:0030027">
    <property type="term" value="C:lamellipodium"/>
    <property type="evidence" value="ECO:0007669"/>
    <property type="project" value="TreeGrafter"/>
</dbReference>
<dbReference type="GO" id="GO:0051895">
    <property type="term" value="P:negative regulation of focal adhesion assembly"/>
    <property type="evidence" value="ECO:0007669"/>
    <property type="project" value="TreeGrafter"/>
</dbReference>
<dbReference type="PROSITE" id="PS01179">
    <property type="entry name" value="PID"/>
    <property type="match status" value="1"/>
</dbReference>
<dbReference type="InterPro" id="IPR019517">
    <property type="entry name" value="Integrin-bd_ICAP-1"/>
</dbReference>
<dbReference type="Gene3D" id="6.20.360.10">
    <property type="match status" value="1"/>
</dbReference>
<dbReference type="GO" id="GO:0005178">
    <property type="term" value="F:integrin binding"/>
    <property type="evidence" value="ECO:0007669"/>
    <property type="project" value="TreeGrafter"/>
</dbReference>